<protein>
    <recommendedName>
        <fullName evidence="2">histidine kinase</fullName>
        <ecNumber evidence="2">2.7.13.3</ecNumber>
    </recommendedName>
</protein>
<feature type="domain" description="PAS" evidence="8">
    <location>
        <begin position="157"/>
        <end position="199"/>
    </location>
</feature>
<proteinExistence type="predicted"/>
<dbReference type="SUPFAM" id="SSF55785">
    <property type="entry name" value="PYP-like sensor domain (PAS domain)"/>
    <property type="match status" value="5"/>
</dbReference>
<dbReference type="EC" id="2.7.13.3" evidence="2"/>
<evidence type="ECO:0000259" key="8">
    <source>
        <dbReference type="PROSITE" id="PS50112"/>
    </source>
</evidence>
<dbReference type="InterPro" id="IPR052162">
    <property type="entry name" value="Sensor_kinase/Photoreceptor"/>
</dbReference>
<dbReference type="Proteomes" id="UP000777265">
    <property type="component" value="Unassembled WGS sequence"/>
</dbReference>
<dbReference type="InterPro" id="IPR003594">
    <property type="entry name" value="HATPase_dom"/>
</dbReference>
<dbReference type="InterPro" id="IPR000014">
    <property type="entry name" value="PAS"/>
</dbReference>
<feature type="coiled-coil region" evidence="6">
    <location>
        <begin position="663"/>
        <end position="701"/>
    </location>
</feature>
<dbReference type="SMART" id="SM00388">
    <property type="entry name" value="HisKA"/>
    <property type="match status" value="1"/>
</dbReference>
<dbReference type="EMBL" id="JAAYEE010000075">
    <property type="protein sequence ID" value="NLW34714.1"/>
    <property type="molecule type" value="Genomic_DNA"/>
</dbReference>
<comment type="catalytic activity">
    <reaction evidence="1">
        <text>ATP + protein L-histidine = ADP + protein N-phospho-L-histidine.</text>
        <dbReference type="EC" id="2.7.13.3"/>
    </reaction>
</comment>
<reference evidence="10" key="1">
    <citation type="journal article" date="2020" name="Biotechnol. Biofuels">
        <title>New insights from the biogas microbiome by comprehensive genome-resolved metagenomics of nearly 1600 species originating from multiple anaerobic digesters.</title>
        <authorList>
            <person name="Campanaro S."/>
            <person name="Treu L."/>
            <person name="Rodriguez-R L.M."/>
            <person name="Kovalovszki A."/>
            <person name="Ziels R.M."/>
            <person name="Maus I."/>
            <person name="Zhu X."/>
            <person name="Kougias P.G."/>
            <person name="Basile A."/>
            <person name="Luo G."/>
            <person name="Schluter A."/>
            <person name="Konstantinidis K.T."/>
            <person name="Angelidaki I."/>
        </authorList>
    </citation>
    <scope>NUCLEOTIDE SEQUENCE</scope>
    <source>
        <strain evidence="10">AS06rmzACSIP_7</strain>
    </source>
</reference>
<feature type="coiled-coil region" evidence="6">
    <location>
        <begin position="409"/>
        <end position="436"/>
    </location>
</feature>
<dbReference type="InterPro" id="IPR036097">
    <property type="entry name" value="HisK_dim/P_sf"/>
</dbReference>
<accession>A0A971S0L5</accession>
<dbReference type="SUPFAM" id="SSF55874">
    <property type="entry name" value="ATPase domain of HSP90 chaperone/DNA topoisomerase II/histidine kinase"/>
    <property type="match status" value="1"/>
</dbReference>
<feature type="domain" description="PAC" evidence="9">
    <location>
        <begin position="501"/>
        <end position="553"/>
    </location>
</feature>
<dbReference type="Pfam" id="PF02518">
    <property type="entry name" value="HATPase_c"/>
    <property type="match status" value="1"/>
</dbReference>
<feature type="domain" description="PAS" evidence="8">
    <location>
        <begin position="305"/>
        <end position="375"/>
    </location>
</feature>
<keyword evidence="4" id="KW-0808">Transferase</keyword>
<evidence type="ECO:0000256" key="6">
    <source>
        <dbReference type="SAM" id="Coils"/>
    </source>
</evidence>
<evidence type="ECO:0000313" key="10">
    <source>
        <dbReference type="EMBL" id="NLW34714.1"/>
    </source>
</evidence>
<feature type="domain" description="PAC" evidence="9">
    <location>
        <begin position="627"/>
        <end position="679"/>
    </location>
</feature>
<dbReference type="Gene3D" id="1.10.287.130">
    <property type="match status" value="1"/>
</dbReference>
<dbReference type="SUPFAM" id="SSF47384">
    <property type="entry name" value="Homodimeric domain of signal transducing histidine kinase"/>
    <property type="match status" value="1"/>
</dbReference>
<dbReference type="Pfam" id="PF08448">
    <property type="entry name" value="PAS_4"/>
    <property type="match status" value="1"/>
</dbReference>
<feature type="domain" description="PAC" evidence="9">
    <location>
        <begin position="104"/>
        <end position="156"/>
    </location>
</feature>
<reference evidence="10" key="2">
    <citation type="submission" date="2020-01" db="EMBL/GenBank/DDBJ databases">
        <authorList>
            <person name="Campanaro S."/>
        </authorList>
    </citation>
    <scope>NUCLEOTIDE SEQUENCE</scope>
    <source>
        <strain evidence="10">AS06rmzACSIP_7</strain>
    </source>
</reference>
<dbReference type="FunFam" id="3.30.565.10:FF:000006">
    <property type="entry name" value="Sensor histidine kinase WalK"/>
    <property type="match status" value="1"/>
</dbReference>
<dbReference type="InterPro" id="IPR000700">
    <property type="entry name" value="PAS-assoc_C"/>
</dbReference>
<dbReference type="PRINTS" id="PR00344">
    <property type="entry name" value="BCTRLSENSOR"/>
</dbReference>
<dbReference type="NCBIfam" id="TIGR00229">
    <property type="entry name" value="sensory_box"/>
    <property type="match status" value="5"/>
</dbReference>
<feature type="domain" description="PAS" evidence="8">
    <location>
        <begin position="554"/>
        <end position="629"/>
    </location>
</feature>
<organism evidence="10 11">
    <name type="scientific">Syntrophorhabdus aromaticivorans</name>
    <dbReference type="NCBI Taxonomy" id="328301"/>
    <lineage>
        <taxon>Bacteria</taxon>
        <taxon>Pseudomonadati</taxon>
        <taxon>Thermodesulfobacteriota</taxon>
        <taxon>Syntrophorhabdia</taxon>
        <taxon>Syntrophorhabdales</taxon>
        <taxon>Syntrophorhabdaceae</taxon>
        <taxon>Syntrophorhabdus</taxon>
    </lineage>
</organism>
<dbReference type="PROSITE" id="PS50112">
    <property type="entry name" value="PAS"/>
    <property type="match status" value="4"/>
</dbReference>
<keyword evidence="3" id="KW-0597">Phosphoprotein</keyword>
<evidence type="ECO:0000313" key="11">
    <source>
        <dbReference type="Proteomes" id="UP000777265"/>
    </source>
</evidence>
<dbReference type="InterPro" id="IPR035965">
    <property type="entry name" value="PAS-like_dom_sf"/>
</dbReference>
<dbReference type="CDD" id="cd00082">
    <property type="entry name" value="HisKA"/>
    <property type="match status" value="1"/>
</dbReference>
<feature type="domain" description="PAC" evidence="9">
    <location>
        <begin position="372"/>
        <end position="425"/>
    </location>
</feature>
<dbReference type="AlphaFoldDB" id="A0A971S0L5"/>
<evidence type="ECO:0000259" key="7">
    <source>
        <dbReference type="PROSITE" id="PS50109"/>
    </source>
</evidence>
<evidence type="ECO:0000256" key="3">
    <source>
        <dbReference type="ARBA" id="ARBA00022553"/>
    </source>
</evidence>
<dbReference type="Gene3D" id="3.30.450.20">
    <property type="entry name" value="PAS domain"/>
    <property type="match status" value="5"/>
</dbReference>
<dbReference type="SMART" id="SM00387">
    <property type="entry name" value="HATPase_c"/>
    <property type="match status" value="1"/>
</dbReference>
<dbReference type="PROSITE" id="PS50113">
    <property type="entry name" value="PAC"/>
    <property type="match status" value="4"/>
</dbReference>
<dbReference type="PROSITE" id="PS50109">
    <property type="entry name" value="HIS_KIN"/>
    <property type="match status" value="1"/>
</dbReference>
<dbReference type="InterPro" id="IPR005467">
    <property type="entry name" value="His_kinase_dom"/>
</dbReference>
<evidence type="ECO:0000256" key="1">
    <source>
        <dbReference type="ARBA" id="ARBA00000085"/>
    </source>
</evidence>
<keyword evidence="6" id="KW-0175">Coiled coil</keyword>
<feature type="coiled-coil region" evidence="6">
    <location>
        <begin position="281"/>
        <end position="319"/>
    </location>
</feature>
<keyword evidence="5" id="KW-0418">Kinase</keyword>
<dbReference type="GO" id="GO:0000155">
    <property type="term" value="F:phosphorelay sensor kinase activity"/>
    <property type="evidence" value="ECO:0007669"/>
    <property type="project" value="InterPro"/>
</dbReference>
<feature type="domain" description="Histidine kinase" evidence="7">
    <location>
        <begin position="704"/>
        <end position="918"/>
    </location>
</feature>
<evidence type="ECO:0000256" key="2">
    <source>
        <dbReference type="ARBA" id="ARBA00012438"/>
    </source>
</evidence>
<dbReference type="InterPro" id="IPR036890">
    <property type="entry name" value="HATPase_C_sf"/>
</dbReference>
<dbReference type="InterPro" id="IPR001610">
    <property type="entry name" value="PAC"/>
</dbReference>
<dbReference type="CDD" id="cd00130">
    <property type="entry name" value="PAS"/>
    <property type="match status" value="4"/>
</dbReference>
<comment type="caution">
    <text evidence="10">The sequence shown here is derived from an EMBL/GenBank/DDBJ whole genome shotgun (WGS) entry which is preliminary data.</text>
</comment>
<dbReference type="PANTHER" id="PTHR43304:SF1">
    <property type="entry name" value="PAC DOMAIN-CONTAINING PROTEIN"/>
    <property type="match status" value="1"/>
</dbReference>
<gene>
    <name evidence="10" type="ORF">GXY80_04425</name>
</gene>
<dbReference type="SMART" id="SM00086">
    <property type="entry name" value="PAC"/>
    <property type="match status" value="5"/>
</dbReference>
<evidence type="ECO:0000256" key="4">
    <source>
        <dbReference type="ARBA" id="ARBA00022679"/>
    </source>
</evidence>
<dbReference type="Pfam" id="PF00512">
    <property type="entry name" value="HisKA"/>
    <property type="match status" value="1"/>
</dbReference>
<evidence type="ECO:0000259" key="9">
    <source>
        <dbReference type="PROSITE" id="PS50113"/>
    </source>
</evidence>
<dbReference type="InterPro" id="IPR003661">
    <property type="entry name" value="HisK_dim/P_dom"/>
</dbReference>
<evidence type="ECO:0000256" key="5">
    <source>
        <dbReference type="ARBA" id="ARBA00022777"/>
    </source>
</evidence>
<dbReference type="Pfam" id="PF13426">
    <property type="entry name" value="PAS_9"/>
    <property type="match status" value="4"/>
</dbReference>
<dbReference type="Gene3D" id="3.30.565.10">
    <property type="entry name" value="Histidine kinase-like ATPase, C-terminal domain"/>
    <property type="match status" value="1"/>
</dbReference>
<feature type="domain" description="PAS" evidence="8">
    <location>
        <begin position="426"/>
        <end position="467"/>
    </location>
</feature>
<sequence length="926" mass="105667">MTHTMELQQKIADLEEKLSRYGRIEDALRVSEERYRSVVESMNIGIAIIGPDMEILSLNSQMRTWFPAVDVSARPVCYKVFNDPPAKFVCPFCPTLKTFEDGKVHEQVRGTPSGGNIRYFRVIASPLKSKNGDVGAVVEIVEDITKKKKSDELLRKEKEMLFSVLRKAPYGAVLIDRKGNYLYMNEEFTSITGYTRKDVSQGVDFFLQAYPDPRDRKAAVDAWKKDMAVKGVTRIFTIRCKSGEEKEIEFRPSRLDHDRYLLMLSDITERRRAEALLQKAHDDLEVRVRERTEELVRTNRELENEIATTRALLNATSDAVLLVDTQWKIIMANNNLGARLGRSPEELTGEYFSSYFRGDPAEARQEMFQGVIETKTPILFEDYRDGMWLENSVYPVTDSKGQVTKLAIYSRDITERKRSEELLKQAEEKYRSIFENAVEGIFRNTPEGQMIAANPALAKMLGYDSPEELTAVMTDVQNQIYADPAYRPRIIQILEKDGVALGFNCEFKRKNGSAVWVTMNVRAVRDKQGRPLYYDGTVENITERKQAEEALRASEEKFRRFFETMPEYAYIISPNGKIVDLNPAALQMLGYEWDEVIGKPLTMTYAPESMPRIHELYALWKESGTIRNEELVIQTKQLEKRTVILNVSTAKHADGAILHSASVQTDITERKRAEEKIRKLNEELNRRIMELAAVNAELESFTYSISHDLKTPLIAVEGLSRMLLDRYGNQLDSKGQKLLDIIITSAAQVKELAGDLLALFTVGRKEIRYSTIDMKKMASDIFEQLKAAHQGRRIEFSLKPTPTASGDRNMIRQVVLNLLGNSIKFSRARAIARVEFGGWAEQGEAVYYVKDNGVGFPMEHKEKLFEVFERFHLSEEFEGAGIGLATVKRIVQRHGGQVWAEGKVNEGATFYFSLPNREDWEGYGGL</sequence>
<name>A0A971S0L5_9BACT</name>
<dbReference type="InterPro" id="IPR004358">
    <property type="entry name" value="Sig_transdc_His_kin-like_C"/>
</dbReference>
<dbReference type="PANTHER" id="PTHR43304">
    <property type="entry name" value="PHYTOCHROME-LIKE PROTEIN CPH1"/>
    <property type="match status" value="1"/>
</dbReference>
<dbReference type="InterPro" id="IPR013656">
    <property type="entry name" value="PAS_4"/>
</dbReference>
<dbReference type="SMART" id="SM00091">
    <property type="entry name" value="PAS"/>
    <property type="match status" value="5"/>
</dbReference>